<dbReference type="InterPro" id="IPR017907">
    <property type="entry name" value="Znf_RING_CS"/>
</dbReference>
<dbReference type="PROSITE" id="PS50089">
    <property type="entry name" value="ZF_RING_2"/>
    <property type="match status" value="1"/>
</dbReference>
<evidence type="ECO:0000256" key="3">
    <source>
        <dbReference type="ARBA" id="ARBA00022723"/>
    </source>
</evidence>
<feature type="compositionally biased region" description="Basic and acidic residues" evidence="9">
    <location>
        <begin position="127"/>
        <end position="139"/>
    </location>
</feature>
<evidence type="ECO:0000256" key="6">
    <source>
        <dbReference type="ARBA" id="ARBA00022843"/>
    </source>
</evidence>
<dbReference type="InterPro" id="IPR013083">
    <property type="entry name" value="Znf_RING/FYVE/PHD"/>
</dbReference>
<keyword evidence="4 7" id="KW-0863">Zinc-finger</keyword>
<evidence type="ECO:0000256" key="7">
    <source>
        <dbReference type="PROSITE-ProRule" id="PRU00175"/>
    </source>
</evidence>
<sequence length="935" mass="103567">MDSPKPGLDLEKELTCSICTELLYQPLTLLDCLHTFCGACLKEWFSFQAATAERSPNPPASGAAIFTCPACRANVRDTRHNATVVTLLDMFVAANPEKDRSPAEKEEMAGKYKPGDQVLPKLSARGRTAEERRAEDEDRRLVNEVRELSLRDAGVSSSVPPRARRRRDSRSDDRPRASRDRSLDSRPRRSGHHARGDDGARHSSDQTSSDSERRHRRSESRQRQIEHQSSIRSLISSADMSERDIEREIESFARQIQEEGLLDGLDLDNIDLSRDDELSRRITEAYRRRQRERARHESSRRNNNASGYSSSSSRYTEPTADPRLRAPEGSDRQRSRTRHSRSASATSQTEERSRPPQATSAAVLEVQESSRRTRRRTSSDTRSATTPIFPTVSDNRPATRSSTDLTLRSQTSDPTAPRSNFSEGRSSSASAVPGITSGSSESAVHNPSNLSFANRAPQGASLGGPNATQPTPGHQDSGAGRGNRHNRPADLSIVHATATSPVSSPTMIGHQRARSQLFPEPSISCSRCNKPHIEYDVHYSCAICSNGQWNMCIDCYRAGKGCNYWFGFGHGAWAKWEKRRQQSEGQVPMHHILTASRYIRPRSTPGGADGRKTLSIEDPRKRLESGTFCAKCLAWSNDCYWRCDVCNEGDWGFCNDCVNQGRSCTHTLLPLAHEATQSQGRPVSPRSPGRPPTATIFTGPNTPSMGAFKPLSFATRCDICQDPITPNQARYHCYSCTSSLVPDATPGDYDICSSCYGNLVIQGEISGENGHSGWRRCLNGHRMVVVAFTEGKAGQWRYVAKDLVGGRSLRSEAPEKAEYQAKGYQKWLWQNGDQTVARLITKDVSETAPRSDGSTAMAQNFPPDGGVGYKAGARWAWYPKAGSDDELLFPRGAEIKEIEDVNGDWFFGSYMGTRGLFPAPYVRLEQRGHAENAGQ</sequence>
<dbReference type="PANTHER" id="PTHR16079">
    <property type="entry name" value="UBIQUITIN LIGASE PROTEIN CHFR"/>
    <property type="match status" value="1"/>
</dbReference>
<keyword evidence="13" id="KW-1185">Reference proteome</keyword>
<dbReference type="InterPro" id="IPR018957">
    <property type="entry name" value="Znf_C3HC4_RING-type"/>
</dbReference>
<protein>
    <recommendedName>
        <fullName evidence="14">RING-type domain-containing protein</fullName>
    </recommendedName>
</protein>
<evidence type="ECO:0000259" key="11">
    <source>
        <dbReference type="PROSITE" id="PS50089"/>
    </source>
</evidence>
<dbReference type="Pfam" id="PF00097">
    <property type="entry name" value="zf-C3HC4"/>
    <property type="match status" value="1"/>
</dbReference>
<dbReference type="EMBL" id="JAGMUU010000001">
    <property type="protein sequence ID" value="KAH7162486.1"/>
    <property type="molecule type" value="Genomic_DNA"/>
</dbReference>
<dbReference type="SMART" id="SM00184">
    <property type="entry name" value="RING"/>
    <property type="match status" value="1"/>
</dbReference>
<dbReference type="AlphaFoldDB" id="A0A9P9FHX2"/>
<accession>A0A9P9FHX2</accession>
<evidence type="ECO:0000256" key="4">
    <source>
        <dbReference type="ARBA" id="ARBA00022771"/>
    </source>
</evidence>
<dbReference type="SUPFAM" id="SSF50044">
    <property type="entry name" value="SH3-domain"/>
    <property type="match status" value="1"/>
</dbReference>
<dbReference type="PROSITE" id="PS00518">
    <property type="entry name" value="ZF_RING_1"/>
    <property type="match status" value="1"/>
</dbReference>
<feature type="region of interest" description="Disordered" evidence="9">
    <location>
        <begin position="96"/>
        <end position="139"/>
    </location>
</feature>
<dbReference type="PANTHER" id="PTHR16079:SF4">
    <property type="entry name" value="E3 UBIQUITIN-PROTEIN LIGASE CHFR"/>
    <property type="match status" value="1"/>
</dbReference>
<evidence type="ECO:0000256" key="1">
    <source>
        <dbReference type="ARBA" id="ARBA00008649"/>
    </source>
</evidence>
<evidence type="ECO:0000313" key="13">
    <source>
        <dbReference type="Proteomes" id="UP000717696"/>
    </source>
</evidence>
<dbReference type="InterPro" id="IPR001841">
    <property type="entry name" value="Znf_RING"/>
</dbReference>
<dbReference type="GO" id="GO:0016567">
    <property type="term" value="P:protein ubiquitination"/>
    <property type="evidence" value="ECO:0007669"/>
    <property type="project" value="TreeGrafter"/>
</dbReference>
<proteinExistence type="inferred from homology"/>
<evidence type="ECO:0000256" key="2">
    <source>
        <dbReference type="ARBA" id="ARBA00022443"/>
    </source>
</evidence>
<evidence type="ECO:0000259" key="10">
    <source>
        <dbReference type="PROSITE" id="PS50002"/>
    </source>
</evidence>
<evidence type="ECO:0000256" key="9">
    <source>
        <dbReference type="SAM" id="MobiDB-lite"/>
    </source>
</evidence>
<dbReference type="Gene3D" id="2.30.30.40">
    <property type="entry name" value="SH3 Domains"/>
    <property type="match status" value="1"/>
</dbReference>
<name>A0A9P9FHX2_9HYPO</name>
<reference evidence="12" key="1">
    <citation type="journal article" date="2021" name="Nat. Commun.">
        <title>Genetic determinants of endophytism in the Arabidopsis root mycobiome.</title>
        <authorList>
            <person name="Mesny F."/>
            <person name="Miyauchi S."/>
            <person name="Thiergart T."/>
            <person name="Pickel B."/>
            <person name="Atanasova L."/>
            <person name="Karlsson M."/>
            <person name="Huettel B."/>
            <person name="Barry K.W."/>
            <person name="Haridas S."/>
            <person name="Chen C."/>
            <person name="Bauer D."/>
            <person name="Andreopoulos W."/>
            <person name="Pangilinan J."/>
            <person name="LaButti K."/>
            <person name="Riley R."/>
            <person name="Lipzen A."/>
            <person name="Clum A."/>
            <person name="Drula E."/>
            <person name="Henrissat B."/>
            <person name="Kohler A."/>
            <person name="Grigoriev I.V."/>
            <person name="Martin F.M."/>
            <person name="Hacquard S."/>
        </authorList>
    </citation>
    <scope>NUCLEOTIDE SEQUENCE</scope>
    <source>
        <strain evidence="12">MPI-CAGE-AT-0021</strain>
    </source>
</reference>
<evidence type="ECO:0000256" key="8">
    <source>
        <dbReference type="PROSITE-ProRule" id="PRU00192"/>
    </source>
</evidence>
<dbReference type="GO" id="GO:0006511">
    <property type="term" value="P:ubiquitin-dependent protein catabolic process"/>
    <property type="evidence" value="ECO:0007669"/>
    <property type="project" value="TreeGrafter"/>
</dbReference>
<feature type="domain" description="SH3" evidence="10">
    <location>
        <begin position="866"/>
        <end position="927"/>
    </location>
</feature>
<dbReference type="SMART" id="SM00326">
    <property type="entry name" value="SH3"/>
    <property type="match status" value="1"/>
</dbReference>
<keyword evidence="5" id="KW-0862">Zinc</keyword>
<dbReference type="SUPFAM" id="SSF57850">
    <property type="entry name" value="RING/U-box"/>
    <property type="match status" value="2"/>
</dbReference>
<evidence type="ECO:0000313" key="12">
    <source>
        <dbReference type="EMBL" id="KAH7162486.1"/>
    </source>
</evidence>
<dbReference type="Proteomes" id="UP000717696">
    <property type="component" value="Unassembled WGS sequence"/>
</dbReference>
<feature type="compositionally biased region" description="Basic and acidic residues" evidence="9">
    <location>
        <begin position="169"/>
        <end position="187"/>
    </location>
</feature>
<dbReference type="PROSITE" id="PS50002">
    <property type="entry name" value="SH3"/>
    <property type="match status" value="1"/>
</dbReference>
<gene>
    <name evidence="12" type="ORF">B0J13DRAFT_536133</name>
</gene>
<evidence type="ECO:0008006" key="14">
    <source>
        <dbReference type="Google" id="ProtNLM"/>
    </source>
</evidence>
<comment type="similarity">
    <text evidence="1">Belongs to the SH3RF family.</text>
</comment>
<keyword evidence="2 8" id="KW-0728">SH3 domain</keyword>
<feature type="compositionally biased region" description="Basic and acidic residues" evidence="9">
    <location>
        <begin position="96"/>
        <end position="114"/>
    </location>
</feature>
<feature type="domain" description="RING-type" evidence="11">
    <location>
        <begin position="16"/>
        <end position="72"/>
    </location>
</feature>
<feature type="compositionally biased region" description="Basic and acidic residues" evidence="9">
    <location>
        <begin position="320"/>
        <end position="334"/>
    </location>
</feature>
<feature type="region of interest" description="Disordered" evidence="9">
    <location>
        <begin position="152"/>
        <end position="242"/>
    </location>
</feature>
<dbReference type="InterPro" id="IPR043145">
    <property type="entry name" value="Znf_ZZ_sf"/>
</dbReference>
<evidence type="ECO:0000256" key="5">
    <source>
        <dbReference type="ARBA" id="ARBA00022833"/>
    </source>
</evidence>
<dbReference type="InterPro" id="IPR001452">
    <property type="entry name" value="SH3_domain"/>
</dbReference>
<feature type="compositionally biased region" description="Polar residues" evidence="9">
    <location>
        <begin position="392"/>
        <end position="452"/>
    </location>
</feature>
<dbReference type="InterPro" id="IPR052256">
    <property type="entry name" value="E3_ubiquitin-ligase_CHFR"/>
</dbReference>
<dbReference type="GO" id="GO:0004842">
    <property type="term" value="F:ubiquitin-protein transferase activity"/>
    <property type="evidence" value="ECO:0007669"/>
    <property type="project" value="TreeGrafter"/>
</dbReference>
<dbReference type="Gene3D" id="3.30.60.90">
    <property type="match status" value="1"/>
</dbReference>
<comment type="caution">
    <text evidence="12">The sequence shown here is derived from an EMBL/GenBank/DDBJ whole genome shotgun (WGS) entry which is preliminary data.</text>
</comment>
<dbReference type="Pfam" id="PF00018">
    <property type="entry name" value="SH3_1"/>
    <property type="match status" value="1"/>
</dbReference>
<feature type="compositionally biased region" description="Basic and acidic residues" evidence="9">
    <location>
        <begin position="194"/>
        <end position="204"/>
    </location>
</feature>
<dbReference type="GO" id="GO:0008270">
    <property type="term" value="F:zinc ion binding"/>
    <property type="evidence" value="ECO:0007669"/>
    <property type="project" value="UniProtKB-KW"/>
</dbReference>
<dbReference type="Gene3D" id="3.30.40.10">
    <property type="entry name" value="Zinc/RING finger domain, C3HC4 (zinc finger)"/>
    <property type="match status" value="1"/>
</dbReference>
<organism evidence="12 13">
    <name type="scientific">Dactylonectria estremocensis</name>
    <dbReference type="NCBI Taxonomy" id="1079267"/>
    <lineage>
        <taxon>Eukaryota</taxon>
        <taxon>Fungi</taxon>
        <taxon>Dikarya</taxon>
        <taxon>Ascomycota</taxon>
        <taxon>Pezizomycotina</taxon>
        <taxon>Sordariomycetes</taxon>
        <taxon>Hypocreomycetidae</taxon>
        <taxon>Hypocreales</taxon>
        <taxon>Nectriaceae</taxon>
        <taxon>Dactylonectria</taxon>
    </lineage>
</organism>
<dbReference type="OrthoDB" id="1305878at2759"/>
<dbReference type="GO" id="GO:0005634">
    <property type="term" value="C:nucleus"/>
    <property type="evidence" value="ECO:0007669"/>
    <property type="project" value="TreeGrafter"/>
</dbReference>
<keyword evidence="6" id="KW-0832">Ubl conjugation</keyword>
<dbReference type="InterPro" id="IPR036028">
    <property type="entry name" value="SH3-like_dom_sf"/>
</dbReference>
<feature type="region of interest" description="Disordered" evidence="9">
    <location>
        <begin position="287"/>
        <end position="487"/>
    </location>
</feature>
<keyword evidence="3" id="KW-0479">Metal-binding</keyword>
<feature type="compositionally biased region" description="Low complexity" evidence="9">
    <location>
        <begin position="301"/>
        <end position="314"/>
    </location>
</feature>